<comment type="similarity">
    <text evidence="1">Belongs to the ThrE exporter (TC 2.A.79) family.</text>
</comment>
<gene>
    <name evidence="4" type="ORF">ASNO1_58090</name>
</gene>
<feature type="transmembrane region" description="Helical" evidence="2">
    <location>
        <begin position="273"/>
        <end position="290"/>
    </location>
</feature>
<feature type="domain" description="Threonine/serine exporter-like N-terminal" evidence="3">
    <location>
        <begin position="16"/>
        <end position="254"/>
    </location>
</feature>
<accession>A0ABQ6QZR6</accession>
<protein>
    <submittedName>
        <fullName evidence="4">Threonine/serine exporter family protein</fullName>
    </submittedName>
</protein>
<dbReference type="PANTHER" id="PTHR31082">
    <property type="entry name" value="PHEROMONE-REGULATED MEMBRANE PROTEIN 10"/>
    <property type="match status" value="1"/>
</dbReference>
<name>A0ABQ6QZR6_9BACT</name>
<proteinExistence type="inferred from homology"/>
<feature type="transmembrane region" description="Helical" evidence="2">
    <location>
        <begin position="241"/>
        <end position="261"/>
    </location>
</feature>
<feature type="transmembrane region" description="Helical" evidence="2">
    <location>
        <begin position="120"/>
        <end position="138"/>
    </location>
</feature>
<feature type="transmembrane region" description="Helical" evidence="2">
    <location>
        <begin position="297"/>
        <end position="318"/>
    </location>
</feature>
<reference evidence="4 5" key="1">
    <citation type="journal article" date="2024" name="Arch. Microbiol.">
        <title>Corallococcus caeni sp. nov., a novel myxobacterium isolated from activated sludge.</title>
        <authorList>
            <person name="Tomita S."/>
            <person name="Nakai R."/>
            <person name="Kuroda K."/>
            <person name="Kurashita H."/>
            <person name="Hatamoto M."/>
            <person name="Yamaguchi T."/>
            <person name="Narihiro T."/>
        </authorList>
    </citation>
    <scope>NUCLEOTIDE SEQUENCE [LARGE SCALE GENOMIC DNA]</scope>
    <source>
        <strain evidence="4 5">NO1</strain>
    </source>
</reference>
<dbReference type="InterPro" id="IPR051361">
    <property type="entry name" value="ThrE/Ser_Exporter"/>
</dbReference>
<feature type="domain" description="Threonine/serine exporter-like N-terminal" evidence="3">
    <location>
        <begin position="267"/>
        <end position="403"/>
    </location>
</feature>
<organism evidence="4 5">
    <name type="scientific">Corallococcus caeni</name>
    <dbReference type="NCBI Taxonomy" id="3082388"/>
    <lineage>
        <taxon>Bacteria</taxon>
        <taxon>Pseudomonadati</taxon>
        <taxon>Myxococcota</taxon>
        <taxon>Myxococcia</taxon>
        <taxon>Myxococcales</taxon>
        <taxon>Cystobacterineae</taxon>
        <taxon>Myxococcaceae</taxon>
        <taxon>Corallococcus</taxon>
    </lineage>
</organism>
<dbReference type="InterPro" id="IPR010619">
    <property type="entry name" value="ThrE-like_N"/>
</dbReference>
<feature type="transmembrane region" description="Helical" evidence="2">
    <location>
        <begin position="202"/>
        <end position="220"/>
    </location>
</feature>
<evidence type="ECO:0000256" key="1">
    <source>
        <dbReference type="ARBA" id="ARBA00034125"/>
    </source>
</evidence>
<feature type="transmembrane region" description="Helical" evidence="2">
    <location>
        <begin position="144"/>
        <end position="164"/>
    </location>
</feature>
<evidence type="ECO:0000313" key="5">
    <source>
        <dbReference type="Proteomes" id="UP001342631"/>
    </source>
</evidence>
<evidence type="ECO:0000259" key="3">
    <source>
        <dbReference type="Pfam" id="PF06738"/>
    </source>
</evidence>
<evidence type="ECO:0000256" key="2">
    <source>
        <dbReference type="SAM" id="Phobius"/>
    </source>
</evidence>
<dbReference type="PANTHER" id="PTHR31082:SF4">
    <property type="entry name" value="PHEROMONE-REGULATED MEMBRANE PROTEIN 10"/>
    <property type="match status" value="1"/>
</dbReference>
<dbReference type="Pfam" id="PF06738">
    <property type="entry name" value="ThrE"/>
    <property type="match status" value="2"/>
</dbReference>
<evidence type="ECO:0000313" key="4">
    <source>
        <dbReference type="EMBL" id="GMU09555.1"/>
    </source>
</evidence>
<sequence length="423" mass="44733">MTAADRVLDEAAASAFLLDLAKALHLAYQPSLLVEDRVRRAAKAWGLDVEVFTLQSLAMTEVLSPSRSRVAFARLPFNPHWNLGRAAALLRLADAIPEGRVRLPESRAELERILTTRAPYPEWLVFLAYGVYGAAVAARVGGGWLELLVAFFVGVVAGAIHFGTMHSQRLDLLKSFLAAFLGTWVALGFTFLLPPFNAVRALFGGATLLVPAMVVTLGSLELAMEAVEAGLPRLAYGLLRFLMLGVGFAAAGTLWGFFWALPPHFEPHALPPLLTFLLVAVGGVALSVCMSGRPRDVAWIVVGVLTAYGAQALTKVLLGDPGSPLVAAFVLGVVGLLYGRGKQRMPMTVILPGMLQLAPGFIGTEAILALLGAGRAGVEDARLFNVLLVALQLVLGVVFATVVVPPRISVERAPAVPPSAGGA</sequence>
<keyword evidence="5" id="KW-1185">Reference proteome</keyword>
<feature type="transmembrane region" description="Helical" evidence="2">
    <location>
        <begin position="176"/>
        <end position="196"/>
    </location>
</feature>
<dbReference type="RefSeq" id="WP_338280575.1">
    <property type="nucleotide sequence ID" value="NZ_BTTX01000006.1"/>
</dbReference>
<keyword evidence="2" id="KW-0812">Transmembrane</keyword>
<feature type="transmembrane region" description="Helical" evidence="2">
    <location>
        <begin position="324"/>
        <end position="341"/>
    </location>
</feature>
<dbReference type="EMBL" id="BTTX01000006">
    <property type="protein sequence ID" value="GMU09555.1"/>
    <property type="molecule type" value="Genomic_DNA"/>
</dbReference>
<comment type="caution">
    <text evidence="4">The sequence shown here is derived from an EMBL/GenBank/DDBJ whole genome shotgun (WGS) entry which is preliminary data.</text>
</comment>
<feature type="transmembrane region" description="Helical" evidence="2">
    <location>
        <begin position="348"/>
        <end position="371"/>
    </location>
</feature>
<dbReference type="Proteomes" id="UP001342631">
    <property type="component" value="Unassembled WGS sequence"/>
</dbReference>
<keyword evidence="2" id="KW-1133">Transmembrane helix</keyword>
<feature type="transmembrane region" description="Helical" evidence="2">
    <location>
        <begin position="383"/>
        <end position="404"/>
    </location>
</feature>
<keyword evidence="2" id="KW-0472">Membrane</keyword>